<organism evidence="1 2">
    <name type="scientific">Hathewaya proteolytica DSM 3090</name>
    <dbReference type="NCBI Taxonomy" id="1121331"/>
    <lineage>
        <taxon>Bacteria</taxon>
        <taxon>Bacillati</taxon>
        <taxon>Bacillota</taxon>
        <taxon>Clostridia</taxon>
        <taxon>Eubacteriales</taxon>
        <taxon>Clostridiaceae</taxon>
        <taxon>Hathewaya</taxon>
    </lineage>
</organism>
<dbReference type="Proteomes" id="UP000183952">
    <property type="component" value="Unassembled WGS sequence"/>
</dbReference>
<proteinExistence type="predicted"/>
<dbReference type="STRING" id="1121331.SAMN02745248_02433"/>
<dbReference type="EMBL" id="FRAD01000025">
    <property type="protein sequence ID" value="SHK38905.1"/>
    <property type="molecule type" value="Genomic_DNA"/>
</dbReference>
<keyword evidence="2" id="KW-1185">Reference proteome</keyword>
<accession>A0A1M6S2F7</accession>
<protein>
    <submittedName>
        <fullName evidence="1">Uncharacterized protein</fullName>
    </submittedName>
</protein>
<name>A0A1M6S2F7_9CLOT</name>
<evidence type="ECO:0000313" key="1">
    <source>
        <dbReference type="EMBL" id="SHK38905.1"/>
    </source>
</evidence>
<dbReference type="RefSeq" id="WP_072904342.1">
    <property type="nucleotide sequence ID" value="NZ_FRAD01000025.1"/>
</dbReference>
<gene>
    <name evidence="1" type="ORF">SAMN02745248_02433</name>
</gene>
<sequence>MGKKIDEAKGKKIAISIAKDIIENGLTLNQAGVKHNIGATSASKYVRMFIEDKKIIEAFNKNLHYNKIHCPKSEREIKKYSGGKIEVTQLIDFYNIYAECDEPKHAIAEGKRAAKTTWEIAEKEYRKWRNEYVTRFNRIRRN</sequence>
<reference evidence="1 2" key="1">
    <citation type="submission" date="2016-11" db="EMBL/GenBank/DDBJ databases">
        <authorList>
            <person name="Jaros S."/>
            <person name="Januszkiewicz K."/>
            <person name="Wedrychowicz H."/>
        </authorList>
    </citation>
    <scope>NUCLEOTIDE SEQUENCE [LARGE SCALE GENOMIC DNA]</scope>
    <source>
        <strain evidence="1 2">DSM 3090</strain>
    </source>
</reference>
<dbReference type="AlphaFoldDB" id="A0A1M6S2F7"/>
<evidence type="ECO:0000313" key="2">
    <source>
        <dbReference type="Proteomes" id="UP000183952"/>
    </source>
</evidence>